<reference evidence="1" key="2">
    <citation type="submission" date="2022-01" db="EMBL/GenBank/DDBJ databases">
        <authorList>
            <person name="Yamashiro T."/>
            <person name="Shiraishi A."/>
            <person name="Satake H."/>
            <person name="Nakayama K."/>
        </authorList>
    </citation>
    <scope>NUCLEOTIDE SEQUENCE</scope>
</reference>
<evidence type="ECO:0000313" key="1">
    <source>
        <dbReference type="EMBL" id="GJT44366.1"/>
    </source>
</evidence>
<evidence type="ECO:0000313" key="2">
    <source>
        <dbReference type="Proteomes" id="UP001151760"/>
    </source>
</evidence>
<gene>
    <name evidence="1" type="ORF">Tco_0953081</name>
</gene>
<name>A0ABQ5DYW4_9ASTR</name>
<dbReference type="EMBL" id="BQNB010015807">
    <property type="protein sequence ID" value="GJT44366.1"/>
    <property type="molecule type" value="Genomic_DNA"/>
</dbReference>
<accession>A0ABQ5DYW4</accession>
<comment type="caution">
    <text evidence="1">The sequence shown here is derived from an EMBL/GenBank/DDBJ whole genome shotgun (WGS) entry which is preliminary data.</text>
</comment>
<reference evidence="1" key="1">
    <citation type="journal article" date="2022" name="Int. J. Mol. Sci.">
        <title>Draft Genome of Tanacetum Coccineum: Genomic Comparison of Closely Related Tanacetum-Family Plants.</title>
        <authorList>
            <person name="Yamashiro T."/>
            <person name="Shiraishi A."/>
            <person name="Nakayama K."/>
            <person name="Satake H."/>
        </authorList>
    </citation>
    <scope>NUCLEOTIDE SEQUENCE</scope>
</reference>
<dbReference type="Proteomes" id="UP001151760">
    <property type="component" value="Unassembled WGS sequence"/>
</dbReference>
<sequence length="263" mass="29186">MSRGVVRTNARILDKSDRRVGALPTGGGMGRGTVHWIGCQEWVKMNYVDKGMIVMVGVDVFFGNRSVRNMGETVFRTVAIDGDTLVGWSGREGYCYRVSQELYKDTQFTLVGGTGNGQFSVGVGYSKCLLCVDKGVIERLGMNKLMWCRGVVGDGVFGVGEDSGLQVMRGWGHHGSSWTQHMSRRGTRKQHVVQYGMEIGVVERSDCFVELEKIAYKFDWPMGLCGIACVDMDGVSGVRDKASRSECVWRMGEKGFTLLMSWR</sequence>
<keyword evidence="2" id="KW-1185">Reference proteome</keyword>
<proteinExistence type="predicted"/>
<organism evidence="1 2">
    <name type="scientific">Tanacetum coccineum</name>
    <dbReference type="NCBI Taxonomy" id="301880"/>
    <lineage>
        <taxon>Eukaryota</taxon>
        <taxon>Viridiplantae</taxon>
        <taxon>Streptophyta</taxon>
        <taxon>Embryophyta</taxon>
        <taxon>Tracheophyta</taxon>
        <taxon>Spermatophyta</taxon>
        <taxon>Magnoliopsida</taxon>
        <taxon>eudicotyledons</taxon>
        <taxon>Gunneridae</taxon>
        <taxon>Pentapetalae</taxon>
        <taxon>asterids</taxon>
        <taxon>campanulids</taxon>
        <taxon>Asterales</taxon>
        <taxon>Asteraceae</taxon>
        <taxon>Asteroideae</taxon>
        <taxon>Anthemideae</taxon>
        <taxon>Anthemidinae</taxon>
        <taxon>Tanacetum</taxon>
    </lineage>
</organism>
<protein>
    <submittedName>
        <fullName evidence="1">Uncharacterized protein</fullName>
    </submittedName>
</protein>